<evidence type="ECO:0000313" key="3">
    <source>
        <dbReference type="Proteomes" id="UP000549066"/>
    </source>
</evidence>
<dbReference type="SFLD" id="SFLDG01129">
    <property type="entry name" value="C1.5:_HAD__Beta-PGM__Phosphata"/>
    <property type="match status" value="1"/>
</dbReference>
<evidence type="ECO:0000313" key="2">
    <source>
        <dbReference type="EMBL" id="NYG21405.1"/>
    </source>
</evidence>
<dbReference type="RefSeq" id="WP_179551355.1">
    <property type="nucleotide sequence ID" value="NZ_JACCFI010000001.1"/>
</dbReference>
<feature type="region of interest" description="Disordered" evidence="1">
    <location>
        <begin position="1"/>
        <end position="33"/>
    </location>
</feature>
<dbReference type="Gene3D" id="3.40.50.1000">
    <property type="entry name" value="HAD superfamily/HAD-like"/>
    <property type="match status" value="1"/>
</dbReference>
<feature type="compositionally biased region" description="Acidic residues" evidence="1">
    <location>
        <begin position="13"/>
        <end position="28"/>
    </location>
</feature>
<dbReference type="Pfam" id="PF00702">
    <property type="entry name" value="Hydrolase"/>
    <property type="match status" value="1"/>
</dbReference>
<keyword evidence="3" id="KW-1185">Reference proteome</keyword>
<protein>
    <submittedName>
        <fullName evidence="2">Phosphonatase-like hydrolase</fullName>
    </submittedName>
</protein>
<dbReference type="Proteomes" id="UP000549066">
    <property type="component" value="Unassembled WGS sequence"/>
</dbReference>
<dbReference type="SFLD" id="SFLDS00003">
    <property type="entry name" value="Haloacid_Dehalogenase"/>
    <property type="match status" value="1"/>
</dbReference>
<dbReference type="GO" id="GO:0005829">
    <property type="term" value="C:cytosol"/>
    <property type="evidence" value="ECO:0007669"/>
    <property type="project" value="TreeGrafter"/>
</dbReference>
<dbReference type="NCBIfam" id="TIGR03351">
    <property type="entry name" value="PhnX-like"/>
    <property type="match status" value="1"/>
</dbReference>
<gene>
    <name evidence="2" type="ORF">BJY17_002152</name>
</gene>
<dbReference type="InterPro" id="IPR036412">
    <property type="entry name" value="HAD-like_sf"/>
</dbReference>
<dbReference type="SUPFAM" id="SSF56784">
    <property type="entry name" value="HAD-like"/>
    <property type="match status" value="1"/>
</dbReference>
<evidence type="ECO:0000256" key="1">
    <source>
        <dbReference type="SAM" id="MobiDB-lite"/>
    </source>
</evidence>
<reference evidence="2 3" key="1">
    <citation type="submission" date="2020-07" db="EMBL/GenBank/DDBJ databases">
        <title>Sequencing the genomes of 1000 actinobacteria strains.</title>
        <authorList>
            <person name="Klenk H.-P."/>
        </authorList>
    </citation>
    <scope>NUCLEOTIDE SEQUENCE [LARGE SCALE GENOMIC DNA]</scope>
    <source>
        <strain evidence="2 3">DSM 8598</strain>
    </source>
</reference>
<accession>A0A852X605</accession>
<keyword evidence="2" id="KW-0378">Hydrolase</keyword>
<comment type="caution">
    <text evidence="2">The sequence shown here is derived from an EMBL/GenBank/DDBJ whole genome shotgun (WGS) entry which is preliminary data.</text>
</comment>
<name>A0A852X605_9MICO</name>
<dbReference type="InterPro" id="IPR050155">
    <property type="entry name" value="HAD-like_hydrolase_sf"/>
</dbReference>
<sequence>MTSNTTTGLSADELAERDELVEQTETGEVDLRALSADQLDDRLDRLAELDDDDFDDDDEESGDIELIVLDMAGTTVADDGVVERAFALAAERSGIATGEAFDAALQYVRDTMGQSKIEVFRVLADGDEAAAQRGNAAFEGAYSELVASEGVAEIAGAADVIRELRGAGASVVLTTGFSPETRTAIIDALGWHDLADLLLSPADAGRGRPYPDLPLTALLRTGASAVDAMVVVGDTVSDVASGVNAGAGFVVGVLSGAHDREALEAAGADAVIENITELPALLGLRGE</sequence>
<dbReference type="EMBL" id="JACCFI010000001">
    <property type="protein sequence ID" value="NYG21405.1"/>
    <property type="molecule type" value="Genomic_DNA"/>
</dbReference>
<dbReference type="GO" id="GO:0006281">
    <property type="term" value="P:DNA repair"/>
    <property type="evidence" value="ECO:0007669"/>
    <property type="project" value="TreeGrafter"/>
</dbReference>
<dbReference type="PANTHER" id="PTHR43434:SF19">
    <property type="entry name" value="PHOSPHONOACETALDEHYDE HYDROLASE"/>
    <property type="match status" value="1"/>
</dbReference>
<dbReference type="GO" id="GO:0008967">
    <property type="term" value="F:phosphoglycolate phosphatase activity"/>
    <property type="evidence" value="ECO:0007669"/>
    <property type="project" value="TreeGrafter"/>
</dbReference>
<dbReference type="InterPro" id="IPR022468">
    <property type="entry name" value="PhnX-like"/>
</dbReference>
<proteinExistence type="predicted"/>
<dbReference type="InterPro" id="IPR023214">
    <property type="entry name" value="HAD_sf"/>
</dbReference>
<dbReference type="AlphaFoldDB" id="A0A852X605"/>
<organism evidence="2 3">
    <name type="scientific">Agromyces hippuratus</name>
    <dbReference type="NCBI Taxonomy" id="286438"/>
    <lineage>
        <taxon>Bacteria</taxon>
        <taxon>Bacillati</taxon>
        <taxon>Actinomycetota</taxon>
        <taxon>Actinomycetes</taxon>
        <taxon>Micrococcales</taxon>
        <taxon>Microbacteriaceae</taxon>
        <taxon>Agromyces</taxon>
    </lineage>
</organism>
<dbReference type="PANTHER" id="PTHR43434">
    <property type="entry name" value="PHOSPHOGLYCOLATE PHOSPHATASE"/>
    <property type="match status" value="1"/>
</dbReference>